<sequence>MVALATWVTSAGVGLYLLVRWLVRRRTPTRLMWFHLATALTGLAVWITYLSTDRPTALAWVAFGVLFLNNDLGDRIGTGGWRHRNPEGRQPRLRATLELLSGKRPIALTHALLAGTTFFLVLFTALGF</sequence>
<keyword evidence="3" id="KW-1185">Reference proteome</keyword>
<comment type="caution">
    <text evidence="2">The sequence shown here is derived from an EMBL/GenBank/DDBJ whole genome shotgun (WGS) entry which is preliminary data.</text>
</comment>
<name>A0ABW2TN03_9PSEU</name>
<protein>
    <submittedName>
        <fullName evidence="2">Uncharacterized protein</fullName>
    </submittedName>
</protein>
<dbReference type="EMBL" id="JBHTEY010000004">
    <property type="protein sequence ID" value="MFC7615069.1"/>
    <property type="molecule type" value="Genomic_DNA"/>
</dbReference>
<feature type="transmembrane region" description="Helical" evidence="1">
    <location>
        <begin position="32"/>
        <end position="51"/>
    </location>
</feature>
<proteinExistence type="predicted"/>
<dbReference type="Proteomes" id="UP001596512">
    <property type="component" value="Unassembled WGS sequence"/>
</dbReference>
<organism evidence="2 3">
    <name type="scientific">Actinokineospora soli</name>
    <dbReference type="NCBI Taxonomy" id="1048753"/>
    <lineage>
        <taxon>Bacteria</taxon>
        <taxon>Bacillati</taxon>
        <taxon>Actinomycetota</taxon>
        <taxon>Actinomycetes</taxon>
        <taxon>Pseudonocardiales</taxon>
        <taxon>Pseudonocardiaceae</taxon>
        <taxon>Actinokineospora</taxon>
    </lineage>
</organism>
<reference evidence="3" key="1">
    <citation type="journal article" date="2019" name="Int. J. Syst. Evol. Microbiol.">
        <title>The Global Catalogue of Microorganisms (GCM) 10K type strain sequencing project: providing services to taxonomists for standard genome sequencing and annotation.</title>
        <authorList>
            <consortium name="The Broad Institute Genomics Platform"/>
            <consortium name="The Broad Institute Genome Sequencing Center for Infectious Disease"/>
            <person name="Wu L."/>
            <person name="Ma J."/>
        </authorList>
    </citation>
    <scope>NUCLEOTIDE SEQUENCE [LARGE SCALE GENOMIC DNA]</scope>
    <source>
        <strain evidence="3">JCM 17695</strain>
    </source>
</reference>
<gene>
    <name evidence="2" type="ORF">ACFQV2_17655</name>
</gene>
<evidence type="ECO:0000256" key="1">
    <source>
        <dbReference type="SAM" id="Phobius"/>
    </source>
</evidence>
<keyword evidence="1" id="KW-1133">Transmembrane helix</keyword>
<feature type="transmembrane region" description="Helical" evidence="1">
    <location>
        <begin position="106"/>
        <end position="126"/>
    </location>
</feature>
<accession>A0ABW2TN03</accession>
<keyword evidence="1" id="KW-0472">Membrane</keyword>
<evidence type="ECO:0000313" key="3">
    <source>
        <dbReference type="Proteomes" id="UP001596512"/>
    </source>
</evidence>
<feature type="transmembrane region" description="Helical" evidence="1">
    <location>
        <begin position="6"/>
        <end position="23"/>
    </location>
</feature>
<keyword evidence="1" id="KW-0812">Transmembrane</keyword>
<evidence type="ECO:0000313" key="2">
    <source>
        <dbReference type="EMBL" id="MFC7615069.1"/>
    </source>
</evidence>